<evidence type="ECO:0000313" key="1">
    <source>
        <dbReference type="EnsemblMetazoa" id="GBRI020377-PA"/>
    </source>
</evidence>
<dbReference type="VEuPathDB" id="VectorBase:GBRI020377"/>
<dbReference type="Proteomes" id="UP000091820">
    <property type="component" value="Unassembled WGS sequence"/>
</dbReference>
<reference evidence="2" key="1">
    <citation type="submission" date="2014-03" db="EMBL/GenBank/DDBJ databases">
        <authorList>
            <person name="Aksoy S."/>
            <person name="Warren W."/>
            <person name="Wilson R.K."/>
        </authorList>
    </citation>
    <scope>NUCLEOTIDE SEQUENCE [LARGE SCALE GENOMIC DNA]</scope>
    <source>
        <strain evidence="2">IAEA</strain>
    </source>
</reference>
<dbReference type="AlphaFoldDB" id="A0A1A9WHV9"/>
<name>A0A1A9WHV9_9MUSC</name>
<keyword evidence="2" id="KW-1185">Reference proteome</keyword>
<organism evidence="1 2">
    <name type="scientific">Glossina brevipalpis</name>
    <dbReference type="NCBI Taxonomy" id="37001"/>
    <lineage>
        <taxon>Eukaryota</taxon>
        <taxon>Metazoa</taxon>
        <taxon>Ecdysozoa</taxon>
        <taxon>Arthropoda</taxon>
        <taxon>Hexapoda</taxon>
        <taxon>Insecta</taxon>
        <taxon>Pterygota</taxon>
        <taxon>Neoptera</taxon>
        <taxon>Endopterygota</taxon>
        <taxon>Diptera</taxon>
        <taxon>Brachycera</taxon>
        <taxon>Muscomorpha</taxon>
        <taxon>Hippoboscoidea</taxon>
        <taxon>Glossinidae</taxon>
        <taxon>Glossina</taxon>
    </lineage>
</organism>
<proteinExistence type="predicted"/>
<dbReference type="EnsemblMetazoa" id="GBRI020377-RA">
    <property type="protein sequence ID" value="GBRI020377-PA"/>
    <property type="gene ID" value="GBRI020377"/>
</dbReference>
<evidence type="ECO:0000313" key="2">
    <source>
        <dbReference type="Proteomes" id="UP000091820"/>
    </source>
</evidence>
<accession>A0A1A9WHV9</accession>
<reference evidence="1" key="2">
    <citation type="submission" date="2020-05" db="UniProtKB">
        <authorList>
            <consortium name="EnsemblMetazoa"/>
        </authorList>
    </citation>
    <scope>IDENTIFICATION</scope>
    <source>
        <strain evidence="1">IAEA</strain>
    </source>
</reference>
<sequence length="235" mass="27188">MSEISKVEDVDRLLEHYCEEFYRVCRLTLEQEGAVNVTMDRGNSKTARDRYTTCKFCGVAASEWELFYSHQCVKFDADCEMVFKEIEDNVPSTSAAANPKNNFVISSNAKVAAKEIYCSVCDFFIPQAKYKIHLRKIRHKERSVDQIHQKLEELNSIKLNLRLFGEYVKEMDTEMVLTLKHFSTNFSAIREVGEVNRKITEISVELTKAAEEYQERDSGWAIAAFKFCELTICKL</sequence>
<protein>
    <submittedName>
        <fullName evidence="1">Uncharacterized protein</fullName>
    </submittedName>
</protein>